<name>A0A934MCM8_9MICO</name>
<evidence type="ECO:0000256" key="5">
    <source>
        <dbReference type="ARBA" id="ARBA00022989"/>
    </source>
</evidence>
<dbReference type="Proteomes" id="UP000602087">
    <property type="component" value="Unassembled WGS sequence"/>
</dbReference>
<dbReference type="GO" id="GO:0005886">
    <property type="term" value="C:plasma membrane"/>
    <property type="evidence" value="ECO:0007669"/>
    <property type="project" value="UniProtKB-SubCell"/>
</dbReference>
<feature type="transmembrane region" description="Helical" evidence="7">
    <location>
        <begin position="6"/>
        <end position="22"/>
    </location>
</feature>
<evidence type="ECO:0000313" key="9">
    <source>
        <dbReference type="Proteomes" id="UP000602087"/>
    </source>
</evidence>
<comment type="similarity">
    <text evidence="2">Belongs to the UPF0410 family.</text>
</comment>
<dbReference type="PANTHER" id="PTHR33884:SF3">
    <property type="entry name" value="UPF0410 PROTEIN YMGE"/>
    <property type="match status" value="1"/>
</dbReference>
<dbReference type="InterPro" id="IPR007341">
    <property type="entry name" value="Transgly_assoc"/>
</dbReference>
<comment type="caution">
    <text evidence="8">The sequence shown here is derived from an EMBL/GenBank/DDBJ whole genome shotgun (WGS) entry which is preliminary data.</text>
</comment>
<feature type="transmembrane region" description="Helical" evidence="7">
    <location>
        <begin position="29"/>
        <end position="49"/>
    </location>
</feature>
<gene>
    <name evidence="8" type="ORF">JAV76_03170</name>
</gene>
<organism evidence="8 9">
    <name type="scientific">Sanguibacter suaedae</name>
    <dbReference type="NCBI Taxonomy" id="2795737"/>
    <lineage>
        <taxon>Bacteria</taxon>
        <taxon>Bacillati</taxon>
        <taxon>Actinomycetota</taxon>
        <taxon>Actinomycetes</taxon>
        <taxon>Micrococcales</taxon>
        <taxon>Sanguibacteraceae</taxon>
        <taxon>Sanguibacter</taxon>
    </lineage>
</organism>
<evidence type="ECO:0000256" key="6">
    <source>
        <dbReference type="ARBA" id="ARBA00023136"/>
    </source>
</evidence>
<dbReference type="PANTHER" id="PTHR33884">
    <property type="entry name" value="UPF0410 PROTEIN YMGE"/>
    <property type="match status" value="1"/>
</dbReference>
<accession>A0A934MCM8</accession>
<evidence type="ECO:0000256" key="1">
    <source>
        <dbReference type="ARBA" id="ARBA00004651"/>
    </source>
</evidence>
<evidence type="ECO:0000256" key="2">
    <source>
        <dbReference type="ARBA" id="ARBA00011006"/>
    </source>
</evidence>
<reference evidence="8" key="1">
    <citation type="submission" date="2020-12" db="EMBL/GenBank/DDBJ databases">
        <title>Sanguibacter suaedae sp. nov., isolated from Suaeda aralocaspica.</title>
        <authorList>
            <person name="Ma Q."/>
        </authorList>
    </citation>
    <scope>NUCLEOTIDE SEQUENCE</scope>
    <source>
        <strain evidence="8">YZGR15</strain>
    </source>
</reference>
<comment type="subcellular location">
    <subcellularLocation>
        <location evidence="1">Cell membrane</location>
        <topology evidence="1">Multi-pass membrane protein</topology>
    </subcellularLocation>
</comment>
<keyword evidence="9" id="KW-1185">Reference proteome</keyword>
<dbReference type="EMBL" id="JAEINH010000002">
    <property type="protein sequence ID" value="MBI9114014.1"/>
    <property type="molecule type" value="Genomic_DNA"/>
</dbReference>
<evidence type="ECO:0000256" key="3">
    <source>
        <dbReference type="ARBA" id="ARBA00022475"/>
    </source>
</evidence>
<keyword evidence="4 7" id="KW-0812">Transmembrane</keyword>
<feature type="transmembrane region" description="Helical" evidence="7">
    <location>
        <begin position="61"/>
        <end position="81"/>
    </location>
</feature>
<keyword evidence="6 7" id="KW-0472">Membrane</keyword>
<dbReference type="AlphaFoldDB" id="A0A934MCM8"/>
<evidence type="ECO:0000256" key="4">
    <source>
        <dbReference type="ARBA" id="ARBA00022692"/>
    </source>
</evidence>
<evidence type="ECO:0000313" key="8">
    <source>
        <dbReference type="EMBL" id="MBI9114014.1"/>
    </source>
</evidence>
<proteinExistence type="inferred from homology"/>
<keyword evidence="3" id="KW-1003">Cell membrane</keyword>
<sequence length="88" mass="9334">MVELIGLIIFGAVIGALARLFMKGSQPIGILWTILLGALGALAGSFLAGLIGVEDTAGIDWIRWIISIVMAIVFISIYMGATNKSSRR</sequence>
<keyword evidence="5 7" id="KW-1133">Transmembrane helix</keyword>
<protein>
    <submittedName>
        <fullName evidence="8">GlsB/YeaQ/YmgE family stress response membrane protein</fullName>
    </submittedName>
</protein>
<dbReference type="RefSeq" id="WP_198732568.1">
    <property type="nucleotide sequence ID" value="NZ_JAEINH010000002.1"/>
</dbReference>
<evidence type="ECO:0000256" key="7">
    <source>
        <dbReference type="SAM" id="Phobius"/>
    </source>
</evidence>